<dbReference type="RefSeq" id="WP_025062937.1">
    <property type="nucleotide sequence ID" value="NZ_RAQK01000001.1"/>
</dbReference>
<evidence type="ECO:0000313" key="5">
    <source>
        <dbReference type="EMBL" id="RKE95984.1"/>
    </source>
</evidence>
<protein>
    <submittedName>
        <fullName evidence="5">DNA photolyase-like FAD binding protein</fullName>
    </submittedName>
</protein>
<evidence type="ECO:0000256" key="2">
    <source>
        <dbReference type="ARBA" id="ARBA00022827"/>
    </source>
</evidence>
<dbReference type="Pfam" id="PF03441">
    <property type="entry name" value="FAD_binding_7"/>
    <property type="match status" value="1"/>
</dbReference>
<evidence type="ECO:0000256" key="3">
    <source>
        <dbReference type="PIRSR" id="PIRSR602081-1"/>
    </source>
</evidence>
<name>A0A420DNX3_9RHOB</name>
<dbReference type="EMBL" id="RAQK01000001">
    <property type="protein sequence ID" value="RKE95984.1"/>
    <property type="molecule type" value="Genomic_DNA"/>
</dbReference>
<keyword evidence="5" id="KW-0456">Lyase</keyword>
<keyword evidence="2 3" id="KW-0274">FAD</keyword>
<organism evidence="5 6">
    <name type="scientific">Sulfitobacter guttiformis</name>
    <dbReference type="NCBI Taxonomy" id="74349"/>
    <lineage>
        <taxon>Bacteria</taxon>
        <taxon>Pseudomonadati</taxon>
        <taxon>Pseudomonadota</taxon>
        <taxon>Alphaproteobacteria</taxon>
        <taxon>Rhodobacterales</taxon>
        <taxon>Roseobacteraceae</taxon>
        <taxon>Sulfitobacter</taxon>
    </lineage>
</organism>
<dbReference type="InterPro" id="IPR002081">
    <property type="entry name" value="Cryptochrome/DNA_photolyase_1"/>
</dbReference>
<evidence type="ECO:0000313" key="6">
    <source>
        <dbReference type="Proteomes" id="UP000284407"/>
    </source>
</evidence>
<keyword evidence="6" id="KW-1185">Reference proteome</keyword>
<dbReference type="Gene3D" id="1.10.579.10">
    <property type="entry name" value="DNA Cyclobutane Dipyrimidine Photolyase, subunit A, domain 3"/>
    <property type="match status" value="1"/>
</dbReference>
<evidence type="ECO:0000256" key="1">
    <source>
        <dbReference type="ARBA" id="ARBA00022630"/>
    </source>
</evidence>
<dbReference type="InterPro" id="IPR036134">
    <property type="entry name" value="Crypto/Photolyase_FAD-like_sf"/>
</dbReference>
<feature type="binding site" evidence="3">
    <location>
        <begin position="179"/>
        <end position="181"/>
    </location>
    <ligand>
        <name>FAD</name>
        <dbReference type="ChEBI" id="CHEBI:57692"/>
    </ligand>
</feature>
<dbReference type="Proteomes" id="UP000284407">
    <property type="component" value="Unassembled WGS sequence"/>
</dbReference>
<dbReference type="OrthoDB" id="9772484at2"/>
<proteinExistence type="predicted"/>
<dbReference type="GO" id="GO:0003677">
    <property type="term" value="F:DNA binding"/>
    <property type="evidence" value="ECO:0007669"/>
    <property type="project" value="TreeGrafter"/>
</dbReference>
<accession>A0A420DNX3</accession>
<dbReference type="PANTHER" id="PTHR11455">
    <property type="entry name" value="CRYPTOCHROME"/>
    <property type="match status" value="1"/>
</dbReference>
<dbReference type="GO" id="GO:0071949">
    <property type="term" value="F:FAD binding"/>
    <property type="evidence" value="ECO:0007669"/>
    <property type="project" value="TreeGrafter"/>
</dbReference>
<keyword evidence="1 3" id="KW-0285">Flavoprotein</keyword>
<dbReference type="InterPro" id="IPR005101">
    <property type="entry name" value="Cryptochr/Photolyase_FAD-bd"/>
</dbReference>
<comment type="cofactor">
    <cofactor evidence="3">
        <name>FAD</name>
        <dbReference type="ChEBI" id="CHEBI:57692"/>
    </cofactor>
    <text evidence="3">Binds 1 FAD per subunit.</text>
</comment>
<reference evidence="5 6" key="1">
    <citation type="submission" date="2018-09" db="EMBL/GenBank/DDBJ databases">
        <title>Genomic Encyclopedia of Archaeal and Bacterial Type Strains, Phase II (KMG-II): from individual species to whole genera.</title>
        <authorList>
            <person name="Goeker M."/>
        </authorList>
    </citation>
    <scope>NUCLEOTIDE SEQUENCE [LARGE SCALE GENOMIC DNA]</scope>
    <source>
        <strain evidence="5 6">DSM 11458</strain>
    </source>
</reference>
<feature type="binding site" evidence="3">
    <location>
        <position position="26"/>
    </location>
    <ligand>
        <name>FAD</name>
        <dbReference type="ChEBI" id="CHEBI:57692"/>
    </ligand>
</feature>
<dbReference type="GO" id="GO:0003904">
    <property type="term" value="F:deoxyribodipyrimidine photo-lyase activity"/>
    <property type="evidence" value="ECO:0007669"/>
    <property type="project" value="TreeGrafter"/>
</dbReference>
<dbReference type="AlphaFoldDB" id="A0A420DNX3"/>
<feature type="binding site" evidence="3">
    <location>
        <position position="75"/>
    </location>
    <ligand>
        <name>FAD</name>
        <dbReference type="ChEBI" id="CHEBI:57692"/>
    </ligand>
</feature>
<dbReference type="SUPFAM" id="SSF48173">
    <property type="entry name" value="Cryptochrome/photolyase FAD-binding domain"/>
    <property type="match status" value="1"/>
</dbReference>
<dbReference type="STRING" id="1443111.Z949_2503"/>
<feature type="binding site" evidence="3">
    <location>
        <begin position="78"/>
        <end position="85"/>
    </location>
    <ligand>
        <name>FAD</name>
        <dbReference type="ChEBI" id="CHEBI:57692"/>
    </ligand>
</feature>
<dbReference type="Gene3D" id="1.25.40.80">
    <property type="match status" value="1"/>
</dbReference>
<evidence type="ECO:0000259" key="4">
    <source>
        <dbReference type="Pfam" id="PF03441"/>
    </source>
</evidence>
<feature type="domain" description="Cryptochrome/DNA photolyase FAD-binding" evidence="4">
    <location>
        <begin position="75"/>
        <end position="205"/>
    </location>
</feature>
<sequence>MTEHIATRSAGKMAMTSFAASMGTRYETGRNYDCGPGRHNDVSMLSPYIRCRLITEREVIMAALAAHGPDDASKFIEEVIWRGYYKGWLERRPNVWHSYVTGRNTDLVALKRDRRLRRDLELAETGNTGLACFDSWAQELVGTGYLHNHARMWFASIWIFTLELPWRLGADFFYRHLLDGDAAANTLNWRWAAGLHTRGKPYPARHDNIATFTNGRFTPTRAELATVTRGLEASEPDGLPTVQAMRDIQSVKSNVPTALLVTVEDCLVEDFDTAGMDICSTATLATSHLRSPRPVSGAVSRFENMALQDAAARLGKTTDTLCATDPAGLVAWAAAAKAKQIFTPYVTHGPLRDWLDAAQPILAAHGITLCEQRRDWDMLIWPHATAGFFKVRKQIPHILKQTMDYAQI</sequence>
<gene>
    <name evidence="5" type="ORF">C8N30_0534</name>
</gene>
<dbReference type="PANTHER" id="PTHR11455:SF9">
    <property type="entry name" value="CRYPTOCHROME CIRCADIAN CLOCK 5 ISOFORM X1"/>
    <property type="match status" value="1"/>
</dbReference>
<comment type="caution">
    <text evidence="5">The sequence shown here is derived from an EMBL/GenBank/DDBJ whole genome shotgun (WGS) entry which is preliminary data.</text>
</comment>